<evidence type="ECO:0000313" key="2">
    <source>
        <dbReference type="EMBL" id="RDX69887.1"/>
    </source>
</evidence>
<dbReference type="AlphaFoldDB" id="A0A371EV09"/>
<dbReference type="Proteomes" id="UP000257109">
    <property type="component" value="Unassembled WGS sequence"/>
</dbReference>
<evidence type="ECO:0000256" key="1">
    <source>
        <dbReference type="SAM" id="MobiDB-lite"/>
    </source>
</evidence>
<feature type="non-terminal residue" evidence="2">
    <location>
        <position position="1"/>
    </location>
</feature>
<protein>
    <submittedName>
        <fullName evidence="2">Uncharacterized protein</fullName>
    </submittedName>
</protein>
<organism evidence="2 3">
    <name type="scientific">Mucuna pruriens</name>
    <name type="common">Velvet bean</name>
    <name type="synonym">Dolichos pruriens</name>
    <dbReference type="NCBI Taxonomy" id="157652"/>
    <lineage>
        <taxon>Eukaryota</taxon>
        <taxon>Viridiplantae</taxon>
        <taxon>Streptophyta</taxon>
        <taxon>Embryophyta</taxon>
        <taxon>Tracheophyta</taxon>
        <taxon>Spermatophyta</taxon>
        <taxon>Magnoliopsida</taxon>
        <taxon>eudicotyledons</taxon>
        <taxon>Gunneridae</taxon>
        <taxon>Pentapetalae</taxon>
        <taxon>rosids</taxon>
        <taxon>fabids</taxon>
        <taxon>Fabales</taxon>
        <taxon>Fabaceae</taxon>
        <taxon>Papilionoideae</taxon>
        <taxon>50 kb inversion clade</taxon>
        <taxon>NPAAA clade</taxon>
        <taxon>indigoferoid/millettioid clade</taxon>
        <taxon>Phaseoleae</taxon>
        <taxon>Mucuna</taxon>
    </lineage>
</organism>
<accession>A0A371EV09</accession>
<proteinExistence type="predicted"/>
<comment type="caution">
    <text evidence="2">The sequence shown here is derived from an EMBL/GenBank/DDBJ whole genome shotgun (WGS) entry which is preliminary data.</text>
</comment>
<sequence>MDRWPVRKPSLSLTQSGSERDSAPRLRHPQAKPLRAGCSAWKPRLEPARSLLSMLATASTLSRTNKTRTLPLCKPRSTVPPKRKIILFGEEREDLDGVGEGEGDNIAGFDACEEKARGGAFDEVVEARVGEIEIAGDGDCSAGGEYSGDMMEQSGECGWGLHCFVFVVIGMHTMIERECDIYKGCESKGCLFTRFVNVAFCDMWRANIVHNTLQAQHRDFSVLAKLIKVNQFILTTL</sequence>
<gene>
    <name evidence="2" type="ORF">CR513_50942</name>
</gene>
<reference evidence="2" key="1">
    <citation type="submission" date="2018-05" db="EMBL/GenBank/DDBJ databases">
        <title>Draft genome of Mucuna pruriens seed.</title>
        <authorList>
            <person name="Nnadi N.E."/>
            <person name="Vos R."/>
            <person name="Hasami M.H."/>
            <person name="Devisetty U.K."/>
            <person name="Aguiy J.C."/>
        </authorList>
    </citation>
    <scope>NUCLEOTIDE SEQUENCE [LARGE SCALE GENOMIC DNA]</scope>
    <source>
        <strain evidence="2">JCA_2017</strain>
    </source>
</reference>
<keyword evidence="3" id="KW-1185">Reference proteome</keyword>
<feature type="region of interest" description="Disordered" evidence="1">
    <location>
        <begin position="1"/>
        <end position="33"/>
    </location>
</feature>
<dbReference type="EMBL" id="QJKJ01011927">
    <property type="protein sequence ID" value="RDX69887.1"/>
    <property type="molecule type" value="Genomic_DNA"/>
</dbReference>
<evidence type="ECO:0000313" key="3">
    <source>
        <dbReference type="Proteomes" id="UP000257109"/>
    </source>
</evidence>
<name>A0A371EV09_MUCPR</name>